<comment type="caution">
    <text evidence="2">The sequence shown here is derived from an EMBL/GenBank/DDBJ whole genome shotgun (WGS) entry which is preliminary data.</text>
</comment>
<keyword evidence="1" id="KW-1133">Transmembrane helix</keyword>
<keyword evidence="3" id="KW-1185">Reference proteome</keyword>
<feature type="transmembrane region" description="Helical" evidence="1">
    <location>
        <begin position="30"/>
        <end position="49"/>
    </location>
</feature>
<feature type="transmembrane region" description="Helical" evidence="1">
    <location>
        <begin position="55"/>
        <end position="77"/>
    </location>
</feature>
<keyword evidence="1" id="KW-0472">Membrane</keyword>
<organism evidence="2 3">
    <name type="scientific">Prosthecomicrobium pneumaticum</name>
    <dbReference type="NCBI Taxonomy" id="81895"/>
    <lineage>
        <taxon>Bacteria</taxon>
        <taxon>Pseudomonadati</taxon>
        <taxon>Pseudomonadota</taxon>
        <taxon>Alphaproteobacteria</taxon>
        <taxon>Hyphomicrobiales</taxon>
        <taxon>Kaistiaceae</taxon>
        <taxon>Prosthecomicrobium</taxon>
    </lineage>
</organism>
<dbReference type="RefSeq" id="WP_183857404.1">
    <property type="nucleotide sequence ID" value="NZ_JACHOO010000006.1"/>
</dbReference>
<dbReference type="Proteomes" id="UP000523821">
    <property type="component" value="Unassembled WGS sequence"/>
</dbReference>
<dbReference type="AlphaFoldDB" id="A0A7W9FNV7"/>
<evidence type="ECO:0000313" key="3">
    <source>
        <dbReference type="Proteomes" id="UP000523821"/>
    </source>
</evidence>
<proteinExistence type="predicted"/>
<protein>
    <submittedName>
        <fullName evidence="2">Uncharacterized protein</fullName>
    </submittedName>
</protein>
<sequence length="86" mass="8605">MTPQMLLIVVAVAVPAAVTLMILRWPTPALAGLGFLMMTAGGYVAALAPPAAENLPAVALIVSGVLAAGMAGGLSALRRIVAGRIR</sequence>
<evidence type="ECO:0000313" key="2">
    <source>
        <dbReference type="EMBL" id="MBB5754053.1"/>
    </source>
</evidence>
<accession>A0A7W9FNV7</accession>
<keyword evidence="1" id="KW-0812">Transmembrane</keyword>
<dbReference type="EMBL" id="JACHOO010000006">
    <property type="protein sequence ID" value="MBB5754053.1"/>
    <property type="molecule type" value="Genomic_DNA"/>
</dbReference>
<gene>
    <name evidence="2" type="ORF">GGQ63_003128</name>
</gene>
<evidence type="ECO:0000256" key="1">
    <source>
        <dbReference type="SAM" id="Phobius"/>
    </source>
</evidence>
<reference evidence="2 3" key="1">
    <citation type="submission" date="2020-08" db="EMBL/GenBank/DDBJ databases">
        <title>Genomic Encyclopedia of Type Strains, Phase IV (KMG-IV): sequencing the most valuable type-strain genomes for metagenomic binning, comparative biology and taxonomic classification.</title>
        <authorList>
            <person name="Goeker M."/>
        </authorList>
    </citation>
    <scope>NUCLEOTIDE SEQUENCE [LARGE SCALE GENOMIC DNA]</scope>
    <source>
        <strain evidence="2 3">DSM 16268</strain>
    </source>
</reference>
<feature type="transmembrane region" description="Helical" evidence="1">
    <location>
        <begin position="6"/>
        <end position="23"/>
    </location>
</feature>
<name>A0A7W9FNV7_9HYPH</name>